<gene>
    <name evidence="2" type="primary">yvzJ</name>
    <name evidence="2" type="ORF">HHA03_03500</name>
    <name evidence="3" type="ORF">SAMN05421839_10274</name>
</gene>
<evidence type="ECO:0000313" key="4">
    <source>
        <dbReference type="Proteomes" id="UP000242243"/>
    </source>
</evidence>
<dbReference type="STRING" id="306540.SAMN05421839_10274"/>
<keyword evidence="1" id="KW-0812">Transmembrane</keyword>
<feature type="transmembrane region" description="Helical" evidence="1">
    <location>
        <begin position="6"/>
        <end position="24"/>
    </location>
</feature>
<evidence type="ECO:0000313" key="3">
    <source>
        <dbReference type="EMBL" id="SFO96751.1"/>
    </source>
</evidence>
<organism evidence="3 4">
    <name type="scientific">Halolactibacillus halophilus</name>
    <dbReference type="NCBI Taxonomy" id="306540"/>
    <lineage>
        <taxon>Bacteria</taxon>
        <taxon>Bacillati</taxon>
        <taxon>Bacillota</taxon>
        <taxon>Bacilli</taxon>
        <taxon>Bacillales</taxon>
        <taxon>Bacillaceae</taxon>
        <taxon>Halolactibacillus</taxon>
    </lineage>
</organism>
<reference evidence="3 4" key="1">
    <citation type="submission" date="2016-10" db="EMBL/GenBank/DDBJ databases">
        <authorList>
            <person name="de Groot N.N."/>
        </authorList>
    </citation>
    <scope>NUCLEOTIDE SEQUENCE [LARGE SCALE GENOMIC DNA]</scope>
    <source>
        <strain evidence="3 4">DSM 17073</strain>
    </source>
</reference>
<dbReference type="Proteomes" id="UP000321547">
    <property type="component" value="Unassembled WGS sequence"/>
</dbReference>
<evidence type="ECO:0000313" key="5">
    <source>
        <dbReference type="Proteomes" id="UP000321547"/>
    </source>
</evidence>
<dbReference type="EMBL" id="FOXC01000002">
    <property type="protein sequence ID" value="SFO96751.1"/>
    <property type="molecule type" value="Genomic_DNA"/>
</dbReference>
<protein>
    <submittedName>
        <fullName evidence="2">Lipoprotein YvzJ</fullName>
    </submittedName>
</protein>
<sequence>MIVNFLKKFGLIFLAFLIVFLLFLDYKKEYTGDYAEWGELLKESNATELLEDNNIPYKIKDGIIYIPEDAFDKAIYCCA</sequence>
<dbReference type="OrthoDB" id="2357160at2"/>
<proteinExistence type="predicted"/>
<keyword evidence="2" id="KW-0449">Lipoprotein</keyword>
<name>A0A1I5LJ31_9BACI</name>
<evidence type="ECO:0000256" key="1">
    <source>
        <dbReference type="SAM" id="Phobius"/>
    </source>
</evidence>
<accession>A0A1I5LJ31</accession>
<reference evidence="2 5" key="2">
    <citation type="submission" date="2019-07" db="EMBL/GenBank/DDBJ databases">
        <title>Whole genome shotgun sequence of Halolactibacillus halophilus NBRC 100868.</title>
        <authorList>
            <person name="Hosoyama A."/>
            <person name="Uohara A."/>
            <person name="Ohji S."/>
            <person name="Ichikawa N."/>
        </authorList>
    </citation>
    <scope>NUCLEOTIDE SEQUENCE [LARGE SCALE GENOMIC DNA]</scope>
    <source>
        <strain evidence="2 5">NBRC 100868</strain>
    </source>
</reference>
<dbReference type="RefSeq" id="WP_143423361.1">
    <property type="nucleotide sequence ID" value="NZ_BJWI01000002.1"/>
</dbReference>
<dbReference type="EMBL" id="BJWI01000002">
    <property type="protein sequence ID" value="GEM00818.1"/>
    <property type="molecule type" value="Genomic_DNA"/>
</dbReference>
<keyword evidence="5" id="KW-1185">Reference proteome</keyword>
<keyword evidence="1" id="KW-0472">Membrane</keyword>
<dbReference type="Proteomes" id="UP000242243">
    <property type="component" value="Unassembled WGS sequence"/>
</dbReference>
<evidence type="ECO:0000313" key="2">
    <source>
        <dbReference type="EMBL" id="GEM00818.1"/>
    </source>
</evidence>
<keyword evidence="1" id="KW-1133">Transmembrane helix</keyword>
<dbReference type="AlphaFoldDB" id="A0A1I5LJ31"/>